<comment type="caution">
    <text evidence="7">The sequence shown here is derived from an EMBL/GenBank/DDBJ whole genome shotgun (WGS) entry which is preliminary data.</text>
</comment>
<keyword evidence="8" id="KW-1185">Reference proteome</keyword>
<protein>
    <submittedName>
        <fullName evidence="7">DsbE family thiol:disulfide interchange protein</fullName>
    </submittedName>
</protein>
<dbReference type="InterPro" id="IPR050553">
    <property type="entry name" value="Thioredoxin_ResA/DsbE_sf"/>
</dbReference>
<evidence type="ECO:0000256" key="2">
    <source>
        <dbReference type="ARBA" id="ARBA00007758"/>
    </source>
</evidence>
<comment type="subcellular location">
    <subcellularLocation>
        <location evidence="1">Cell envelope</location>
    </subcellularLocation>
</comment>
<evidence type="ECO:0000313" key="7">
    <source>
        <dbReference type="EMBL" id="MBE3638630.1"/>
    </source>
</evidence>
<dbReference type="InterPro" id="IPR013766">
    <property type="entry name" value="Thioredoxin_domain"/>
</dbReference>
<organism evidence="7 8">
    <name type="scientific">Mangrovicoccus algicola</name>
    <dbReference type="NCBI Taxonomy" id="2771008"/>
    <lineage>
        <taxon>Bacteria</taxon>
        <taxon>Pseudomonadati</taxon>
        <taxon>Pseudomonadota</taxon>
        <taxon>Alphaproteobacteria</taxon>
        <taxon>Rhodobacterales</taxon>
        <taxon>Paracoccaceae</taxon>
        <taxon>Mangrovicoccus</taxon>
    </lineage>
</organism>
<dbReference type="GO" id="GO:0030288">
    <property type="term" value="C:outer membrane-bounded periplasmic space"/>
    <property type="evidence" value="ECO:0007669"/>
    <property type="project" value="InterPro"/>
</dbReference>
<dbReference type="CDD" id="cd03010">
    <property type="entry name" value="TlpA_like_DsbE"/>
    <property type="match status" value="1"/>
</dbReference>
<dbReference type="InterPro" id="IPR036249">
    <property type="entry name" value="Thioredoxin-like_sf"/>
</dbReference>
<evidence type="ECO:0000256" key="1">
    <source>
        <dbReference type="ARBA" id="ARBA00004196"/>
    </source>
</evidence>
<dbReference type="Gene3D" id="3.40.30.10">
    <property type="entry name" value="Glutaredoxin"/>
    <property type="match status" value="1"/>
</dbReference>
<evidence type="ECO:0000313" key="8">
    <source>
        <dbReference type="Proteomes" id="UP000609121"/>
    </source>
</evidence>
<dbReference type="GO" id="GO:0015036">
    <property type="term" value="F:disulfide oxidoreductase activity"/>
    <property type="evidence" value="ECO:0007669"/>
    <property type="project" value="InterPro"/>
</dbReference>
<keyword evidence="3" id="KW-0201">Cytochrome c-type biogenesis</keyword>
<dbReference type="InterPro" id="IPR017937">
    <property type="entry name" value="Thioredoxin_CS"/>
</dbReference>
<keyword evidence="4" id="KW-1015">Disulfide bond</keyword>
<feature type="domain" description="Thioredoxin" evidence="6">
    <location>
        <begin position="37"/>
        <end position="174"/>
    </location>
</feature>
<evidence type="ECO:0000256" key="5">
    <source>
        <dbReference type="ARBA" id="ARBA00023284"/>
    </source>
</evidence>
<dbReference type="RefSeq" id="WP_193182431.1">
    <property type="nucleotide sequence ID" value="NZ_JACVXA010000027.1"/>
</dbReference>
<evidence type="ECO:0000259" key="6">
    <source>
        <dbReference type="PROSITE" id="PS51352"/>
    </source>
</evidence>
<dbReference type="InterPro" id="IPR013740">
    <property type="entry name" value="Redoxin"/>
</dbReference>
<dbReference type="Pfam" id="PF08534">
    <property type="entry name" value="Redoxin"/>
    <property type="match status" value="1"/>
</dbReference>
<dbReference type="PANTHER" id="PTHR42852">
    <property type="entry name" value="THIOL:DISULFIDE INTERCHANGE PROTEIN DSBE"/>
    <property type="match status" value="1"/>
</dbReference>
<keyword evidence="5" id="KW-0676">Redox-active center</keyword>
<gene>
    <name evidence="7" type="ORF">ICN82_10485</name>
</gene>
<sequence>MARVPPLVLLPPLVFAGLAAAFYLGMQREDPDALPSALEGRAAPATALEPLGSLPEFDPATLSDGQVKLVNFWASWCAPCRVEHPNLEALAEEGIPIYGINYKDQPRQALAFLAELGNPYAALAQDAAGRAGIDWGLYGVPETFVIDGTGRVILRFPGPLTGRVIEETIRPALARARG</sequence>
<evidence type="ECO:0000256" key="4">
    <source>
        <dbReference type="ARBA" id="ARBA00023157"/>
    </source>
</evidence>
<dbReference type="SUPFAM" id="SSF52833">
    <property type="entry name" value="Thioredoxin-like"/>
    <property type="match status" value="1"/>
</dbReference>
<dbReference type="GO" id="GO:0017004">
    <property type="term" value="P:cytochrome complex assembly"/>
    <property type="evidence" value="ECO:0007669"/>
    <property type="project" value="UniProtKB-KW"/>
</dbReference>
<dbReference type="AlphaFoldDB" id="A0A8J6Z991"/>
<dbReference type="NCBIfam" id="TIGR00385">
    <property type="entry name" value="dsbE"/>
    <property type="match status" value="1"/>
</dbReference>
<evidence type="ECO:0000256" key="3">
    <source>
        <dbReference type="ARBA" id="ARBA00022748"/>
    </source>
</evidence>
<proteinExistence type="inferred from homology"/>
<dbReference type="PROSITE" id="PS00194">
    <property type="entry name" value="THIOREDOXIN_1"/>
    <property type="match status" value="1"/>
</dbReference>
<dbReference type="InterPro" id="IPR004799">
    <property type="entry name" value="Periplasmic_diS_OxRdtase_DsbE"/>
</dbReference>
<dbReference type="EMBL" id="JACVXA010000027">
    <property type="protein sequence ID" value="MBE3638630.1"/>
    <property type="molecule type" value="Genomic_DNA"/>
</dbReference>
<dbReference type="PROSITE" id="PS51352">
    <property type="entry name" value="THIOREDOXIN_2"/>
    <property type="match status" value="1"/>
</dbReference>
<name>A0A8J6Z991_9RHOB</name>
<dbReference type="PANTHER" id="PTHR42852:SF6">
    <property type="entry name" value="THIOL:DISULFIDE INTERCHANGE PROTEIN DSBE"/>
    <property type="match status" value="1"/>
</dbReference>
<reference evidence="7" key="1">
    <citation type="submission" date="2020-09" db="EMBL/GenBank/DDBJ databases">
        <title>A novel bacterium of genus Mangrovicoccus, isolated from South China Sea.</title>
        <authorList>
            <person name="Huang H."/>
            <person name="Mo K."/>
            <person name="Hu Y."/>
        </authorList>
    </citation>
    <scope>NUCLEOTIDE SEQUENCE</scope>
    <source>
        <strain evidence="7">HB182678</strain>
    </source>
</reference>
<dbReference type="Proteomes" id="UP000609121">
    <property type="component" value="Unassembled WGS sequence"/>
</dbReference>
<accession>A0A8J6Z991</accession>
<comment type="similarity">
    <text evidence="2">Belongs to the thioredoxin family. DsbE subfamily.</text>
</comment>